<name>A0A7J9PLD2_METMI</name>
<dbReference type="RefSeq" id="WP_012067885.1">
    <property type="nucleotide sequence ID" value="NZ_JACDUL010000003.1"/>
</dbReference>
<comment type="caution">
    <text evidence="1">The sequence shown here is derived from an EMBL/GenBank/DDBJ whole genome shotgun (WGS) entry which is preliminary data.</text>
</comment>
<proteinExistence type="predicted"/>
<protein>
    <submittedName>
        <fullName evidence="1">Sec-independent protein translocase protein TatA</fullName>
    </submittedName>
</protein>
<organism evidence="1 2">
    <name type="scientific">Methanococcus maripaludis</name>
    <name type="common">Methanococcus deltae</name>
    <dbReference type="NCBI Taxonomy" id="39152"/>
    <lineage>
        <taxon>Archaea</taxon>
        <taxon>Methanobacteriati</taxon>
        <taxon>Methanobacteriota</taxon>
        <taxon>Methanomada group</taxon>
        <taxon>Methanococci</taxon>
        <taxon>Methanococcales</taxon>
        <taxon>Methanococcaceae</taxon>
        <taxon>Methanococcus</taxon>
    </lineage>
</organism>
<accession>A0A7J9PLD2</accession>
<dbReference type="EMBL" id="JACDUL010000003">
    <property type="protein sequence ID" value="MBA2862309.1"/>
    <property type="molecule type" value="Genomic_DNA"/>
</dbReference>
<gene>
    <name evidence="1" type="ORF">HNP90_001190</name>
</gene>
<sequence length="617" mass="71057">MNPFKSKILFIIFIISFLSFSTAVAENINLENLNSDDTYVYNYFDEFLDSYENTINKMIQNNITYAKDSESKFKQIAKLDLEIQLHEEYGINTSAKSAIAPFYSFSENLNELSKLCLEMNKNLELNTTNSKYFAKITGLKILDKIDVMYDNLDDISNISELKKDDEILEFDTDAVEKSLKYLELKITNNVEKIGNITLSSNLTIFVSPENPIIYENVSIYGTGLNGKGKIIISGPQNKTENIVVTNNYYFKSYSFEKAGTYNLKLTQYGKESETIEINVSKIPTEIVMGDNFQFPILKENKLSGKVVDIYGNFVNSETIDFGNETLNIKNGIFEKIIYSNSERIENYSLKFYGTEEYLPSEKNISLNFSKRILDIKISTEMGKINLNDPCIVTGTFDESENNLNLNLWVNGEIVETFDSKNTFKKELFFEKSGIYEIYVTYEGNEFYRFSKSNILTVNVVDETDSHPIGGAFKKIKFNWKILLLAAVLIVFASKIPNLINNIKNKTIKKAVESTENTMEIAKNTEIPENLEKQMVLEKTVISEYSKLYSKLIKKYNITHELTPNELLKFIRQQNLSIYYDLKKITNIHEKTIYGKEVLDENAIKNFYNLIENVMEKL</sequence>
<evidence type="ECO:0000313" key="1">
    <source>
        <dbReference type="EMBL" id="MBA2862309.1"/>
    </source>
</evidence>
<dbReference type="Proteomes" id="UP000533207">
    <property type="component" value="Unassembled WGS sequence"/>
</dbReference>
<dbReference type="AlphaFoldDB" id="A0A7J9PLD2"/>
<reference evidence="1 2" key="1">
    <citation type="submission" date="2020-07" db="EMBL/GenBank/DDBJ databases">
        <title>Genomic Encyclopedia of Type Strains, Phase IV (KMG-V): Genome sequencing to study the core and pangenomes of soil and plant-associated prokaryotes.</title>
        <authorList>
            <person name="Whitman W."/>
        </authorList>
    </citation>
    <scope>NUCLEOTIDE SEQUENCE [LARGE SCALE GENOMIC DNA]</scope>
    <source>
        <strain evidence="1 2">C8</strain>
    </source>
</reference>
<evidence type="ECO:0000313" key="2">
    <source>
        <dbReference type="Proteomes" id="UP000533207"/>
    </source>
</evidence>